<accession>A0A9P9IFU0</accession>
<proteinExistence type="predicted"/>
<gene>
    <name evidence="2" type="ORF">B0J11DRAFT_592262</name>
</gene>
<sequence length="193" mass="21537">MNPLILLTLSLILALASAMPTSTSNTAAACTPYGDQWQYGCFTNPDKLSAWWIDHAIREACTAATNLNCHPGWTPNGQNVTGSVIAIKAKINLGSQCGGWAPLDIKKCQEWFENDINRHCNPENERDDNMFRLGYAKSTCDGSMVYVGFEPVSFGYLFPNYQNKESEFLLAFGYRARTQRAIPLDSVSETKHW</sequence>
<feature type="chain" id="PRO_5040170416" evidence="1">
    <location>
        <begin position="19"/>
        <end position="193"/>
    </location>
</feature>
<organism evidence="2 3">
    <name type="scientific">Dendryphion nanum</name>
    <dbReference type="NCBI Taxonomy" id="256645"/>
    <lineage>
        <taxon>Eukaryota</taxon>
        <taxon>Fungi</taxon>
        <taxon>Dikarya</taxon>
        <taxon>Ascomycota</taxon>
        <taxon>Pezizomycotina</taxon>
        <taxon>Dothideomycetes</taxon>
        <taxon>Pleosporomycetidae</taxon>
        <taxon>Pleosporales</taxon>
        <taxon>Torulaceae</taxon>
        <taxon>Dendryphion</taxon>
    </lineage>
</organism>
<dbReference type="Proteomes" id="UP000700596">
    <property type="component" value="Unassembled WGS sequence"/>
</dbReference>
<evidence type="ECO:0000313" key="3">
    <source>
        <dbReference type="Proteomes" id="UP000700596"/>
    </source>
</evidence>
<feature type="signal peptide" evidence="1">
    <location>
        <begin position="1"/>
        <end position="18"/>
    </location>
</feature>
<evidence type="ECO:0000256" key="1">
    <source>
        <dbReference type="SAM" id="SignalP"/>
    </source>
</evidence>
<protein>
    <submittedName>
        <fullName evidence="2">Uncharacterized protein</fullName>
    </submittedName>
</protein>
<comment type="caution">
    <text evidence="2">The sequence shown here is derived from an EMBL/GenBank/DDBJ whole genome shotgun (WGS) entry which is preliminary data.</text>
</comment>
<name>A0A9P9IFU0_9PLEO</name>
<keyword evidence="1" id="KW-0732">Signal</keyword>
<reference evidence="2" key="1">
    <citation type="journal article" date="2021" name="Nat. Commun.">
        <title>Genetic determinants of endophytism in the Arabidopsis root mycobiome.</title>
        <authorList>
            <person name="Mesny F."/>
            <person name="Miyauchi S."/>
            <person name="Thiergart T."/>
            <person name="Pickel B."/>
            <person name="Atanasova L."/>
            <person name="Karlsson M."/>
            <person name="Huettel B."/>
            <person name="Barry K.W."/>
            <person name="Haridas S."/>
            <person name="Chen C."/>
            <person name="Bauer D."/>
            <person name="Andreopoulos W."/>
            <person name="Pangilinan J."/>
            <person name="LaButti K."/>
            <person name="Riley R."/>
            <person name="Lipzen A."/>
            <person name="Clum A."/>
            <person name="Drula E."/>
            <person name="Henrissat B."/>
            <person name="Kohler A."/>
            <person name="Grigoriev I.V."/>
            <person name="Martin F.M."/>
            <person name="Hacquard S."/>
        </authorList>
    </citation>
    <scope>NUCLEOTIDE SEQUENCE</scope>
    <source>
        <strain evidence="2">MPI-CAGE-CH-0243</strain>
    </source>
</reference>
<dbReference type="EMBL" id="JAGMWT010000013">
    <property type="protein sequence ID" value="KAH7117815.1"/>
    <property type="molecule type" value="Genomic_DNA"/>
</dbReference>
<keyword evidence="3" id="KW-1185">Reference proteome</keyword>
<evidence type="ECO:0000313" key="2">
    <source>
        <dbReference type="EMBL" id="KAH7117815.1"/>
    </source>
</evidence>
<dbReference type="AlphaFoldDB" id="A0A9P9IFU0"/>